<dbReference type="AlphaFoldDB" id="N4WXI0"/>
<reference evidence="2" key="2">
    <citation type="journal article" date="2013" name="PLoS Genet.">
        <title>Comparative genome structure, secondary metabolite, and effector coding capacity across Cochliobolus pathogens.</title>
        <authorList>
            <person name="Condon B.J."/>
            <person name="Leng Y."/>
            <person name="Wu D."/>
            <person name="Bushley K.E."/>
            <person name="Ohm R.A."/>
            <person name="Otillar R."/>
            <person name="Martin J."/>
            <person name="Schackwitz W."/>
            <person name="Grimwood J."/>
            <person name="MohdZainudin N."/>
            <person name="Xue C."/>
            <person name="Wang R."/>
            <person name="Manning V.A."/>
            <person name="Dhillon B."/>
            <person name="Tu Z.J."/>
            <person name="Steffenson B.J."/>
            <person name="Salamov A."/>
            <person name="Sun H."/>
            <person name="Lowry S."/>
            <person name="LaButti K."/>
            <person name="Han J."/>
            <person name="Copeland A."/>
            <person name="Lindquist E."/>
            <person name="Barry K."/>
            <person name="Schmutz J."/>
            <person name="Baker S.E."/>
            <person name="Ciuffetti L.M."/>
            <person name="Grigoriev I.V."/>
            <person name="Zhong S."/>
            <person name="Turgeon B.G."/>
        </authorList>
    </citation>
    <scope>NUCLEOTIDE SEQUENCE [LARGE SCALE GENOMIC DNA]</scope>
    <source>
        <strain evidence="2">C4 / ATCC 48331 / race T</strain>
    </source>
</reference>
<evidence type="ECO:0000313" key="2">
    <source>
        <dbReference type="Proteomes" id="UP000012338"/>
    </source>
</evidence>
<evidence type="ECO:0000313" key="1">
    <source>
        <dbReference type="EMBL" id="ENH99050.1"/>
    </source>
</evidence>
<reference evidence="1 2" key="1">
    <citation type="journal article" date="2012" name="PLoS Pathog.">
        <title>Diverse lifestyles and strategies of plant pathogenesis encoded in the genomes of eighteen Dothideomycetes fungi.</title>
        <authorList>
            <person name="Ohm R.A."/>
            <person name="Feau N."/>
            <person name="Henrissat B."/>
            <person name="Schoch C.L."/>
            <person name="Horwitz B.A."/>
            <person name="Barry K.W."/>
            <person name="Condon B.J."/>
            <person name="Copeland A.C."/>
            <person name="Dhillon B."/>
            <person name="Glaser F."/>
            <person name="Hesse C.N."/>
            <person name="Kosti I."/>
            <person name="LaButti K."/>
            <person name="Lindquist E.A."/>
            <person name="Lucas S."/>
            <person name="Salamov A.A."/>
            <person name="Bradshaw R.E."/>
            <person name="Ciuffetti L."/>
            <person name="Hamelin R.C."/>
            <person name="Kema G.H.J."/>
            <person name="Lawrence C."/>
            <person name="Scott J.A."/>
            <person name="Spatafora J.W."/>
            <person name="Turgeon B.G."/>
            <person name="de Wit P.J.G.M."/>
            <person name="Zhong S."/>
            <person name="Goodwin S.B."/>
            <person name="Grigoriev I.V."/>
        </authorList>
    </citation>
    <scope>NUCLEOTIDE SEQUENCE [LARGE SCALE GENOMIC DNA]</scope>
    <source>
        <strain evidence="2">C4 / ATCC 48331 / race T</strain>
    </source>
</reference>
<proteinExistence type="predicted"/>
<dbReference type="HOGENOM" id="CLU_2512455_0_0_1"/>
<sequence length="85" mass="9547">MHIEPANLHISCEHAGRPEEKASRYTGRPGTRGLTLQHVLIYPRYFLSWGAIIRGLELSQAETTKVTILRLEVATVRAFSSVASW</sequence>
<protein>
    <submittedName>
        <fullName evidence="1">Uncharacterized protein</fullName>
    </submittedName>
</protein>
<keyword evidence="2" id="KW-1185">Reference proteome</keyword>
<organism evidence="1 2">
    <name type="scientific">Cochliobolus heterostrophus (strain C4 / ATCC 48331 / race T)</name>
    <name type="common">Southern corn leaf blight fungus</name>
    <name type="synonym">Bipolaris maydis</name>
    <dbReference type="NCBI Taxonomy" id="665024"/>
    <lineage>
        <taxon>Eukaryota</taxon>
        <taxon>Fungi</taxon>
        <taxon>Dikarya</taxon>
        <taxon>Ascomycota</taxon>
        <taxon>Pezizomycotina</taxon>
        <taxon>Dothideomycetes</taxon>
        <taxon>Pleosporomycetidae</taxon>
        <taxon>Pleosporales</taxon>
        <taxon>Pleosporineae</taxon>
        <taxon>Pleosporaceae</taxon>
        <taxon>Bipolaris</taxon>
    </lineage>
</organism>
<dbReference type="OrthoDB" id="10401317at2759"/>
<name>N4WXI0_COCH4</name>
<dbReference type="Proteomes" id="UP000012338">
    <property type="component" value="Unassembled WGS sequence"/>
</dbReference>
<gene>
    <name evidence="1" type="ORF">COCC4DRAFT_208812</name>
</gene>
<accession>N4WXI0</accession>
<dbReference type="EMBL" id="KB733492">
    <property type="protein sequence ID" value="ENH99050.1"/>
    <property type="molecule type" value="Genomic_DNA"/>
</dbReference>